<evidence type="ECO:0000313" key="2">
    <source>
        <dbReference type="EMBL" id="KAJ3036560.1"/>
    </source>
</evidence>
<evidence type="ECO:0000256" key="1">
    <source>
        <dbReference type="SAM" id="MobiDB-lite"/>
    </source>
</evidence>
<feature type="region of interest" description="Disordered" evidence="1">
    <location>
        <begin position="275"/>
        <end position="410"/>
    </location>
</feature>
<accession>A0AAD5S3A8</accession>
<feature type="compositionally biased region" description="Gly residues" evidence="1">
    <location>
        <begin position="184"/>
        <end position="199"/>
    </location>
</feature>
<dbReference type="EMBL" id="JADGJD010001925">
    <property type="protein sequence ID" value="KAJ3036560.1"/>
    <property type="molecule type" value="Genomic_DNA"/>
</dbReference>
<evidence type="ECO:0000313" key="3">
    <source>
        <dbReference type="Proteomes" id="UP001212841"/>
    </source>
</evidence>
<dbReference type="Pfam" id="PF01803">
    <property type="entry name" value="LIM_bind"/>
    <property type="match status" value="1"/>
</dbReference>
<reference evidence="2" key="1">
    <citation type="submission" date="2020-05" db="EMBL/GenBank/DDBJ databases">
        <title>Phylogenomic resolution of chytrid fungi.</title>
        <authorList>
            <person name="Stajich J.E."/>
            <person name="Amses K."/>
            <person name="Simmons R."/>
            <person name="Seto K."/>
            <person name="Myers J."/>
            <person name="Bonds A."/>
            <person name="Quandt C.A."/>
            <person name="Barry K."/>
            <person name="Liu P."/>
            <person name="Grigoriev I."/>
            <person name="Longcore J.E."/>
            <person name="James T.Y."/>
        </authorList>
    </citation>
    <scope>NUCLEOTIDE SEQUENCE</scope>
    <source>
        <strain evidence="2">JEL0318</strain>
    </source>
</reference>
<protein>
    <submittedName>
        <fullName evidence="2">Uncharacterized protein</fullName>
    </submittedName>
</protein>
<feature type="compositionally biased region" description="Pro residues" evidence="1">
    <location>
        <begin position="312"/>
        <end position="322"/>
    </location>
</feature>
<sequence length="410" mass="44952">MALKRLLEFGEHLCPPHPESGKDIEHWRRFVREFFAETGMMKYALWNSHSQWTFAMNPQYKDTHKVFELNTALLPRFYQVNFQSGVTQIQLIMTNPRELVVNNALAVECSRASLLYQYENGLQVLCHGHLRVQFTSNIKIELFEFRTKRHTELLPRDVMMKVEVGTPPANNANSDDVKSESGKDGNGVGGGGGGGGPGGARRTPVKGLPPDLAEPSVNEFGITVWTMRCLEIAEVVCHMRDLIDYSLGKEKGPIESLKMYSAAVRGRVEMRMPQRTPIESHPGSMPPPSSAPHHQPPPPNRMPTMDGSPMRLMPPTPQPLPPHMTNGSNGIGGGIMNGGMGSPSDGQGPGFDVLPTGKRPAPIDTTRPPPNNKKSKAAPSPRKTSQPKIPPNPHFTRSRQASQASASADA</sequence>
<feature type="region of interest" description="Disordered" evidence="1">
    <location>
        <begin position="164"/>
        <end position="213"/>
    </location>
</feature>
<gene>
    <name evidence="2" type="ORF">HK097_003808</name>
</gene>
<comment type="caution">
    <text evidence="2">The sequence shown here is derived from an EMBL/GenBank/DDBJ whole genome shotgun (WGS) entry which is preliminary data.</text>
</comment>
<dbReference type="PANTHER" id="PTHR10378">
    <property type="entry name" value="LIM DOMAIN-BINDING PROTEIN"/>
    <property type="match status" value="1"/>
</dbReference>
<feature type="compositionally biased region" description="Low complexity" evidence="1">
    <location>
        <begin position="398"/>
        <end position="410"/>
    </location>
</feature>
<dbReference type="AlphaFoldDB" id="A0AAD5S3A8"/>
<organism evidence="2 3">
    <name type="scientific">Rhizophlyctis rosea</name>
    <dbReference type="NCBI Taxonomy" id="64517"/>
    <lineage>
        <taxon>Eukaryota</taxon>
        <taxon>Fungi</taxon>
        <taxon>Fungi incertae sedis</taxon>
        <taxon>Chytridiomycota</taxon>
        <taxon>Chytridiomycota incertae sedis</taxon>
        <taxon>Chytridiomycetes</taxon>
        <taxon>Rhizophlyctidales</taxon>
        <taxon>Rhizophlyctidaceae</taxon>
        <taxon>Rhizophlyctis</taxon>
    </lineage>
</organism>
<feature type="compositionally biased region" description="Pro residues" evidence="1">
    <location>
        <begin position="284"/>
        <end position="301"/>
    </location>
</feature>
<dbReference type="InterPro" id="IPR029005">
    <property type="entry name" value="LIM-bd/SEUSS"/>
</dbReference>
<dbReference type="Proteomes" id="UP001212841">
    <property type="component" value="Unassembled WGS sequence"/>
</dbReference>
<keyword evidence="3" id="KW-1185">Reference proteome</keyword>
<proteinExistence type="predicted"/>
<feature type="compositionally biased region" description="Gly residues" evidence="1">
    <location>
        <begin position="329"/>
        <end position="341"/>
    </location>
</feature>
<name>A0AAD5S3A8_9FUNG</name>